<dbReference type="EMBL" id="LJCR01000098">
    <property type="protein sequence ID" value="KPV54184.1"/>
    <property type="molecule type" value="Genomic_DNA"/>
</dbReference>
<comment type="caution">
    <text evidence="1">The sequence shown here is derived from an EMBL/GenBank/DDBJ whole genome shotgun (WGS) entry which is preliminary data.</text>
</comment>
<evidence type="ECO:0000313" key="2">
    <source>
        <dbReference type="Proteomes" id="UP000050509"/>
    </source>
</evidence>
<organism evidence="1 2">
    <name type="scientific">Kouleothrix aurantiaca</name>
    <dbReference type="NCBI Taxonomy" id="186479"/>
    <lineage>
        <taxon>Bacteria</taxon>
        <taxon>Bacillati</taxon>
        <taxon>Chloroflexota</taxon>
        <taxon>Chloroflexia</taxon>
        <taxon>Chloroflexales</taxon>
        <taxon>Roseiflexineae</taxon>
        <taxon>Roseiflexaceae</taxon>
        <taxon>Kouleothrix</taxon>
    </lineage>
</organism>
<reference evidence="1 2" key="1">
    <citation type="submission" date="2015-09" db="EMBL/GenBank/DDBJ databases">
        <title>Draft genome sequence of Kouleothrix aurantiaca JCM 19913.</title>
        <authorList>
            <person name="Hemp J."/>
        </authorList>
    </citation>
    <scope>NUCLEOTIDE SEQUENCE [LARGE SCALE GENOMIC DNA]</scope>
    <source>
        <strain evidence="1 2">COM-B</strain>
    </source>
</reference>
<evidence type="ECO:0000313" key="1">
    <source>
        <dbReference type="EMBL" id="KPV54184.1"/>
    </source>
</evidence>
<dbReference type="Gene3D" id="1.10.530.10">
    <property type="match status" value="1"/>
</dbReference>
<dbReference type="AlphaFoldDB" id="A0A0P9HH85"/>
<dbReference type="PATRIC" id="fig|186479.3.peg.11052"/>
<sequence>MAFSADSPILSASLQGSPDQCVRYIMARPHGEYNQVDVAGSIVPAYFAVCASVGMEPVMLIAQMIHETGNLSSWWSQRPRRNPAGIGVTGRTSAAQPVSGIWAIKNGAWVEGVSFESWKDAAIPAHAGRLLAYALGDARANPAQLDVIKRALAYRPLPASFRGVAPSWRGLNGRWAVPGTTYADKIAAIANAIIA</sequence>
<protein>
    <submittedName>
        <fullName evidence="1">Uncharacterized protein</fullName>
    </submittedName>
</protein>
<gene>
    <name evidence="1" type="ORF">SE17_05315</name>
</gene>
<keyword evidence="2" id="KW-1185">Reference proteome</keyword>
<proteinExistence type="predicted"/>
<name>A0A0P9HH85_9CHLR</name>
<accession>A0A0P9HH85</accession>
<dbReference type="Proteomes" id="UP000050509">
    <property type="component" value="Unassembled WGS sequence"/>
</dbReference>